<proteinExistence type="predicted"/>
<dbReference type="Proteomes" id="UP000622166">
    <property type="component" value="Unassembled WGS sequence"/>
</dbReference>
<reference evidence="2" key="1">
    <citation type="journal article" date="2014" name="Int. J. Syst. Evol. Microbiol.">
        <title>Complete genome sequence of Corynebacterium casei LMG S-19264T (=DSM 44701T), isolated from a smear-ripened cheese.</title>
        <authorList>
            <consortium name="US DOE Joint Genome Institute (JGI-PGF)"/>
            <person name="Walter F."/>
            <person name="Albersmeier A."/>
            <person name="Kalinowski J."/>
            <person name="Ruckert C."/>
        </authorList>
    </citation>
    <scope>NUCLEOTIDE SEQUENCE</scope>
    <source>
        <strain evidence="2">JCM 4815</strain>
    </source>
</reference>
<feature type="region of interest" description="Disordered" evidence="1">
    <location>
        <begin position="1"/>
        <end position="28"/>
    </location>
</feature>
<comment type="caution">
    <text evidence="2">The sequence shown here is derived from an EMBL/GenBank/DDBJ whole genome shotgun (WGS) entry which is preliminary data.</text>
</comment>
<protein>
    <submittedName>
        <fullName evidence="2">Uncharacterized protein</fullName>
    </submittedName>
</protein>
<feature type="compositionally biased region" description="Basic and acidic residues" evidence="1">
    <location>
        <begin position="1"/>
        <end position="14"/>
    </location>
</feature>
<organism evidence="2 3">
    <name type="scientific">Streptomyces poonensis</name>
    <dbReference type="NCBI Taxonomy" id="68255"/>
    <lineage>
        <taxon>Bacteria</taxon>
        <taxon>Bacillati</taxon>
        <taxon>Actinomycetota</taxon>
        <taxon>Actinomycetes</taxon>
        <taxon>Kitasatosporales</taxon>
        <taxon>Streptomycetaceae</taxon>
        <taxon>Streptomyces</taxon>
    </lineage>
</organism>
<evidence type="ECO:0000313" key="2">
    <source>
        <dbReference type="EMBL" id="GGZ03539.1"/>
    </source>
</evidence>
<sequence length="403" mass="43143">MTTAREDAEGDRGQPFHGVTGLATDHARDRTDEETIITAIRKTLTATAVVGAVLAGSAACGTVQQLSAGKKLDQAFEKLGQEKTLSLELSLDTDERSLRALDASTNPEPGEELPDEVADLLSGAKISFTVQSKKPIDESGEKDYVGMSMKVSTKDSDLVEYRIIGDYVYIRSDAAALGKAMGAPVPSARDLPPEAGALKKALEGEWVKLDAKEIEESTAGLEAESGSEPSPEPTLDAKTQKKLLEAVRSTIAREVDFKTSDAEDGSEHITATAPFRTLITELLGEIRPLAENLPLGAELPTDKDLKDAPNAKVTADFTLKNGELTEVYVDLAELGENAKVKKLGLQVRLSEGQTPVAPADATELNIEDMLGGFGASMMSEEDFAEEDFAEEDFAEEGFSEEDF</sequence>
<accession>A0A918UG73</accession>
<gene>
    <name evidence="2" type="ORF">GCM10010365_22980</name>
</gene>
<evidence type="ECO:0000256" key="1">
    <source>
        <dbReference type="SAM" id="MobiDB-lite"/>
    </source>
</evidence>
<feature type="region of interest" description="Disordered" evidence="1">
    <location>
        <begin position="217"/>
        <end position="238"/>
    </location>
</feature>
<dbReference type="EMBL" id="BMVW01000003">
    <property type="protein sequence ID" value="GGZ03539.1"/>
    <property type="molecule type" value="Genomic_DNA"/>
</dbReference>
<keyword evidence="3" id="KW-1185">Reference proteome</keyword>
<reference evidence="2" key="2">
    <citation type="submission" date="2020-09" db="EMBL/GenBank/DDBJ databases">
        <authorList>
            <person name="Sun Q."/>
            <person name="Ohkuma M."/>
        </authorList>
    </citation>
    <scope>NUCLEOTIDE SEQUENCE</scope>
    <source>
        <strain evidence="2">JCM 4815</strain>
    </source>
</reference>
<dbReference type="AlphaFoldDB" id="A0A918UG73"/>
<name>A0A918UG73_9ACTN</name>
<evidence type="ECO:0000313" key="3">
    <source>
        <dbReference type="Proteomes" id="UP000622166"/>
    </source>
</evidence>